<sequence length="186" mass="20431">MQFARPLVVFGPSGTGKSTLLKQLFGKHPDKFGFSISHTTRQPRTGEANGREYHFVSRDEFLSLVSAGAFIEHAQFSGNLYGTSVQAVGEVAKLGRRCILDIDAQGVRTIKAKHPELQAVFVFIAPPSLDALKSRLVGRGTETEEQCEADLMRRSRKLLDRAYVTLENVALGEGDVRGDILPNFSP</sequence>
<evidence type="ECO:0000256" key="6">
    <source>
        <dbReference type="ARBA" id="ARBA00022840"/>
    </source>
</evidence>
<comment type="caution">
    <text evidence="8">The sequence shown here is derived from an EMBL/GenBank/DDBJ whole genome shotgun (WGS) entry which is preliminary data.</text>
</comment>
<evidence type="ECO:0000256" key="2">
    <source>
        <dbReference type="ARBA" id="ARBA00012961"/>
    </source>
</evidence>
<dbReference type="GO" id="GO:0004385">
    <property type="term" value="F:GMP kinase activity"/>
    <property type="evidence" value="ECO:0007669"/>
    <property type="project" value="UniProtKB-EC"/>
</dbReference>
<dbReference type="InterPro" id="IPR020590">
    <property type="entry name" value="Guanylate_kinase_CS"/>
</dbReference>
<organism evidence="8 9">
    <name type="scientific">Hydnum rufescens UP504</name>
    <dbReference type="NCBI Taxonomy" id="1448309"/>
    <lineage>
        <taxon>Eukaryota</taxon>
        <taxon>Fungi</taxon>
        <taxon>Dikarya</taxon>
        <taxon>Basidiomycota</taxon>
        <taxon>Agaricomycotina</taxon>
        <taxon>Agaricomycetes</taxon>
        <taxon>Cantharellales</taxon>
        <taxon>Hydnaceae</taxon>
        <taxon>Hydnum</taxon>
    </lineage>
</organism>
<dbReference type="SUPFAM" id="SSF52540">
    <property type="entry name" value="P-loop containing nucleoside triphosphate hydrolases"/>
    <property type="match status" value="1"/>
</dbReference>
<feature type="domain" description="Guanylate kinase-like" evidence="7">
    <location>
        <begin position="4"/>
        <end position="186"/>
    </location>
</feature>
<evidence type="ECO:0000256" key="4">
    <source>
        <dbReference type="ARBA" id="ARBA00022741"/>
    </source>
</evidence>
<comment type="similarity">
    <text evidence="1">Belongs to the guanylate kinase family.</text>
</comment>
<evidence type="ECO:0000313" key="9">
    <source>
        <dbReference type="Proteomes" id="UP000886523"/>
    </source>
</evidence>
<dbReference type="Pfam" id="PF00625">
    <property type="entry name" value="Guanylate_kin"/>
    <property type="match status" value="1"/>
</dbReference>
<evidence type="ECO:0000256" key="1">
    <source>
        <dbReference type="ARBA" id="ARBA00005790"/>
    </source>
</evidence>
<keyword evidence="9" id="KW-1185">Reference proteome</keyword>
<keyword evidence="6" id="KW-0067">ATP-binding</keyword>
<evidence type="ECO:0000259" key="7">
    <source>
        <dbReference type="PROSITE" id="PS50052"/>
    </source>
</evidence>
<dbReference type="PROSITE" id="PS50052">
    <property type="entry name" value="GUANYLATE_KINASE_2"/>
    <property type="match status" value="1"/>
</dbReference>
<dbReference type="AlphaFoldDB" id="A0A9P6E1K0"/>
<dbReference type="EMBL" id="MU128923">
    <property type="protein sequence ID" value="KAF9518650.1"/>
    <property type="molecule type" value="Genomic_DNA"/>
</dbReference>
<keyword evidence="3" id="KW-0808">Transferase</keyword>
<dbReference type="Gene3D" id="3.40.50.300">
    <property type="entry name" value="P-loop containing nucleotide triphosphate hydrolases"/>
    <property type="match status" value="1"/>
</dbReference>
<dbReference type="GO" id="GO:0005829">
    <property type="term" value="C:cytosol"/>
    <property type="evidence" value="ECO:0007669"/>
    <property type="project" value="TreeGrafter"/>
</dbReference>
<keyword evidence="5" id="KW-0418">Kinase</keyword>
<dbReference type="CDD" id="cd00071">
    <property type="entry name" value="GMPK"/>
    <property type="match status" value="1"/>
</dbReference>
<reference evidence="8" key="1">
    <citation type="journal article" date="2020" name="Nat. Commun.">
        <title>Large-scale genome sequencing of mycorrhizal fungi provides insights into the early evolution of symbiotic traits.</title>
        <authorList>
            <person name="Miyauchi S."/>
            <person name="Kiss E."/>
            <person name="Kuo A."/>
            <person name="Drula E."/>
            <person name="Kohler A."/>
            <person name="Sanchez-Garcia M."/>
            <person name="Morin E."/>
            <person name="Andreopoulos B."/>
            <person name="Barry K.W."/>
            <person name="Bonito G."/>
            <person name="Buee M."/>
            <person name="Carver A."/>
            <person name="Chen C."/>
            <person name="Cichocki N."/>
            <person name="Clum A."/>
            <person name="Culley D."/>
            <person name="Crous P.W."/>
            <person name="Fauchery L."/>
            <person name="Girlanda M."/>
            <person name="Hayes R.D."/>
            <person name="Keri Z."/>
            <person name="LaButti K."/>
            <person name="Lipzen A."/>
            <person name="Lombard V."/>
            <person name="Magnuson J."/>
            <person name="Maillard F."/>
            <person name="Murat C."/>
            <person name="Nolan M."/>
            <person name="Ohm R.A."/>
            <person name="Pangilinan J."/>
            <person name="Pereira M.F."/>
            <person name="Perotto S."/>
            <person name="Peter M."/>
            <person name="Pfister S."/>
            <person name="Riley R."/>
            <person name="Sitrit Y."/>
            <person name="Stielow J.B."/>
            <person name="Szollosi G."/>
            <person name="Zifcakova L."/>
            <person name="Stursova M."/>
            <person name="Spatafora J.W."/>
            <person name="Tedersoo L."/>
            <person name="Vaario L.M."/>
            <person name="Yamada A."/>
            <person name="Yan M."/>
            <person name="Wang P."/>
            <person name="Xu J."/>
            <person name="Bruns T."/>
            <person name="Baldrian P."/>
            <person name="Vilgalys R."/>
            <person name="Dunand C."/>
            <person name="Henrissat B."/>
            <person name="Grigoriev I.V."/>
            <person name="Hibbett D."/>
            <person name="Nagy L.G."/>
            <person name="Martin F.M."/>
        </authorList>
    </citation>
    <scope>NUCLEOTIDE SEQUENCE</scope>
    <source>
        <strain evidence="8">UP504</strain>
    </source>
</reference>
<dbReference type="SMART" id="SM00072">
    <property type="entry name" value="GuKc"/>
    <property type="match status" value="1"/>
</dbReference>
<dbReference type="OrthoDB" id="6334211at2759"/>
<dbReference type="GO" id="GO:0005524">
    <property type="term" value="F:ATP binding"/>
    <property type="evidence" value="ECO:0007669"/>
    <property type="project" value="UniProtKB-KW"/>
</dbReference>
<dbReference type="PANTHER" id="PTHR23117:SF13">
    <property type="entry name" value="GUANYLATE KINASE"/>
    <property type="match status" value="1"/>
</dbReference>
<accession>A0A9P6E1K0</accession>
<dbReference type="PANTHER" id="PTHR23117">
    <property type="entry name" value="GUANYLATE KINASE-RELATED"/>
    <property type="match status" value="1"/>
</dbReference>
<dbReference type="InterPro" id="IPR008145">
    <property type="entry name" value="GK/Ca_channel_bsu"/>
</dbReference>
<dbReference type="InterPro" id="IPR008144">
    <property type="entry name" value="Guanylate_kin-like_dom"/>
</dbReference>
<dbReference type="EC" id="2.7.4.8" evidence="2"/>
<gene>
    <name evidence="8" type="ORF">BS47DRAFT_1370972</name>
</gene>
<name>A0A9P6E1K0_9AGAM</name>
<dbReference type="InterPro" id="IPR017665">
    <property type="entry name" value="Guanylate_kinase"/>
</dbReference>
<protein>
    <recommendedName>
        <fullName evidence="2">guanylate kinase</fullName>
        <ecNumber evidence="2">2.7.4.8</ecNumber>
    </recommendedName>
</protein>
<evidence type="ECO:0000256" key="5">
    <source>
        <dbReference type="ARBA" id="ARBA00022777"/>
    </source>
</evidence>
<keyword evidence="4" id="KW-0547">Nucleotide-binding</keyword>
<dbReference type="PROSITE" id="PS00856">
    <property type="entry name" value="GUANYLATE_KINASE_1"/>
    <property type="match status" value="1"/>
</dbReference>
<dbReference type="InterPro" id="IPR027417">
    <property type="entry name" value="P-loop_NTPase"/>
</dbReference>
<evidence type="ECO:0000313" key="8">
    <source>
        <dbReference type="EMBL" id="KAF9518650.1"/>
    </source>
</evidence>
<evidence type="ECO:0000256" key="3">
    <source>
        <dbReference type="ARBA" id="ARBA00022679"/>
    </source>
</evidence>
<dbReference type="NCBIfam" id="TIGR03263">
    <property type="entry name" value="guanyl_kin"/>
    <property type="match status" value="1"/>
</dbReference>
<dbReference type="Proteomes" id="UP000886523">
    <property type="component" value="Unassembled WGS sequence"/>
</dbReference>
<proteinExistence type="inferred from homology"/>